<feature type="transmembrane region" description="Helical" evidence="7">
    <location>
        <begin position="12"/>
        <end position="33"/>
    </location>
</feature>
<feature type="transmembrane region" description="Helical" evidence="7">
    <location>
        <begin position="335"/>
        <end position="354"/>
    </location>
</feature>
<feature type="transmembrane region" description="Helical" evidence="7">
    <location>
        <begin position="248"/>
        <end position="270"/>
    </location>
</feature>
<keyword evidence="5 7" id="KW-1133">Transmembrane helix</keyword>
<dbReference type="InterPro" id="IPR050171">
    <property type="entry name" value="MFS_Transporters"/>
</dbReference>
<accession>A0ABW0VTF8</accession>
<organism evidence="9 10">
    <name type="scientific">Paenibacillus solisilvae</name>
    <dbReference type="NCBI Taxonomy" id="2486751"/>
    <lineage>
        <taxon>Bacteria</taxon>
        <taxon>Bacillati</taxon>
        <taxon>Bacillota</taxon>
        <taxon>Bacilli</taxon>
        <taxon>Bacillales</taxon>
        <taxon>Paenibacillaceae</taxon>
        <taxon>Paenibacillus</taxon>
    </lineage>
</organism>
<feature type="transmembrane region" description="Helical" evidence="7">
    <location>
        <begin position="366"/>
        <end position="384"/>
    </location>
</feature>
<evidence type="ECO:0000313" key="9">
    <source>
        <dbReference type="EMBL" id="MFC5648543.1"/>
    </source>
</evidence>
<evidence type="ECO:0000256" key="5">
    <source>
        <dbReference type="ARBA" id="ARBA00022989"/>
    </source>
</evidence>
<evidence type="ECO:0000256" key="2">
    <source>
        <dbReference type="ARBA" id="ARBA00022448"/>
    </source>
</evidence>
<sequence length="392" mass="42607">MNIRNRLSRKFNFSGMTAYFFILFIIEFVRGAFLVSYLPSYASEQLHFSLSVIGLAVSVHYLMDNAVKVFAGYLIDRFSTRIVLFTGILLSIISIMLVVHAQSEWEILTATALLGIGGSPVWLVCLSGVQEECRASQMSMLYLFWMCGLGLGPVVMNFLMDVDDQVVFNILIGMLCACGLLALTAKSARRSGISKLSLAAQLKMLWERIAKTGFLLPSMILQTTAGGLLVPLLSPFATQHIGLSHSELSISLIAGGVSALLILVPAGKWIDRLGGKWFLIGGFGIFALTVFMLTFSNTFIETVFLSMILGASYASLLPAWNAYLSRYVPQDSVGAGWGLISTIEGIGVVAGPALGGWMAERVSASFPFWMAAVIFAGIACYYLFSRTENLIG</sequence>
<evidence type="ECO:0000256" key="4">
    <source>
        <dbReference type="ARBA" id="ARBA00022692"/>
    </source>
</evidence>
<comment type="subcellular location">
    <subcellularLocation>
        <location evidence="1">Cell membrane</location>
        <topology evidence="1">Multi-pass membrane protein</topology>
    </subcellularLocation>
</comment>
<evidence type="ECO:0000313" key="10">
    <source>
        <dbReference type="Proteomes" id="UP001596047"/>
    </source>
</evidence>
<dbReference type="PRINTS" id="PR01035">
    <property type="entry name" value="TCRTETA"/>
</dbReference>
<feature type="transmembrane region" description="Helical" evidence="7">
    <location>
        <begin position="213"/>
        <end position="236"/>
    </location>
</feature>
<keyword evidence="10" id="KW-1185">Reference proteome</keyword>
<gene>
    <name evidence="9" type="ORF">ACFPYJ_05255</name>
</gene>
<feature type="transmembrane region" description="Helical" evidence="7">
    <location>
        <begin position="141"/>
        <end position="160"/>
    </location>
</feature>
<feature type="transmembrane region" description="Helical" evidence="7">
    <location>
        <begin position="166"/>
        <end position="185"/>
    </location>
</feature>
<dbReference type="SUPFAM" id="SSF103473">
    <property type="entry name" value="MFS general substrate transporter"/>
    <property type="match status" value="1"/>
</dbReference>
<evidence type="ECO:0000256" key="1">
    <source>
        <dbReference type="ARBA" id="ARBA00004651"/>
    </source>
</evidence>
<dbReference type="EMBL" id="JBHSOW010000016">
    <property type="protein sequence ID" value="MFC5648543.1"/>
    <property type="molecule type" value="Genomic_DNA"/>
</dbReference>
<comment type="caution">
    <text evidence="9">The sequence shown here is derived from an EMBL/GenBank/DDBJ whole genome shotgun (WGS) entry which is preliminary data.</text>
</comment>
<dbReference type="Gene3D" id="1.20.1250.20">
    <property type="entry name" value="MFS general substrate transporter like domains"/>
    <property type="match status" value="2"/>
</dbReference>
<evidence type="ECO:0000256" key="6">
    <source>
        <dbReference type="ARBA" id="ARBA00023136"/>
    </source>
</evidence>
<feature type="transmembrane region" description="Helical" evidence="7">
    <location>
        <begin position="45"/>
        <end position="62"/>
    </location>
</feature>
<feature type="transmembrane region" description="Helical" evidence="7">
    <location>
        <begin position="302"/>
        <end position="323"/>
    </location>
</feature>
<dbReference type="Pfam" id="PF07690">
    <property type="entry name" value="MFS_1"/>
    <property type="match status" value="2"/>
</dbReference>
<keyword evidence="3" id="KW-1003">Cell membrane</keyword>
<dbReference type="InterPro" id="IPR020846">
    <property type="entry name" value="MFS_dom"/>
</dbReference>
<dbReference type="InterPro" id="IPR036259">
    <property type="entry name" value="MFS_trans_sf"/>
</dbReference>
<keyword evidence="2" id="KW-0813">Transport</keyword>
<proteinExistence type="predicted"/>
<protein>
    <submittedName>
        <fullName evidence="9">MFS transporter</fullName>
    </submittedName>
</protein>
<keyword evidence="4 7" id="KW-0812">Transmembrane</keyword>
<feature type="transmembrane region" description="Helical" evidence="7">
    <location>
        <begin position="82"/>
        <end position="101"/>
    </location>
</feature>
<dbReference type="Proteomes" id="UP001596047">
    <property type="component" value="Unassembled WGS sequence"/>
</dbReference>
<dbReference type="CDD" id="cd17325">
    <property type="entry name" value="MFS_MdtG_SLC18_like"/>
    <property type="match status" value="1"/>
</dbReference>
<feature type="transmembrane region" description="Helical" evidence="7">
    <location>
        <begin position="277"/>
        <end position="296"/>
    </location>
</feature>
<feature type="transmembrane region" description="Helical" evidence="7">
    <location>
        <begin position="107"/>
        <end position="129"/>
    </location>
</feature>
<evidence type="ECO:0000259" key="8">
    <source>
        <dbReference type="PROSITE" id="PS50850"/>
    </source>
</evidence>
<keyword evidence="6 7" id="KW-0472">Membrane</keyword>
<reference evidence="10" key="1">
    <citation type="journal article" date="2019" name="Int. J. Syst. Evol. Microbiol.">
        <title>The Global Catalogue of Microorganisms (GCM) 10K type strain sequencing project: providing services to taxonomists for standard genome sequencing and annotation.</title>
        <authorList>
            <consortium name="The Broad Institute Genomics Platform"/>
            <consortium name="The Broad Institute Genome Sequencing Center for Infectious Disease"/>
            <person name="Wu L."/>
            <person name="Ma J."/>
        </authorList>
    </citation>
    <scope>NUCLEOTIDE SEQUENCE [LARGE SCALE GENOMIC DNA]</scope>
    <source>
        <strain evidence="10">CGMCC 1.3240</strain>
    </source>
</reference>
<name>A0ABW0VTF8_9BACL</name>
<dbReference type="RefSeq" id="WP_379186998.1">
    <property type="nucleotide sequence ID" value="NZ_JBHSOW010000016.1"/>
</dbReference>
<dbReference type="PANTHER" id="PTHR23517">
    <property type="entry name" value="RESISTANCE PROTEIN MDTM, PUTATIVE-RELATED-RELATED"/>
    <property type="match status" value="1"/>
</dbReference>
<evidence type="ECO:0000256" key="3">
    <source>
        <dbReference type="ARBA" id="ARBA00022475"/>
    </source>
</evidence>
<feature type="domain" description="Major facilitator superfamily (MFS) profile" evidence="8">
    <location>
        <begin position="15"/>
        <end position="388"/>
    </location>
</feature>
<dbReference type="PROSITE" id="PS50850">
    <property type="entry name" value="MFS"/>
    <property type="match status" value="1"/>
</dbReference>
<dbReference type="InterPro" id="IPR011701">
    <property type="entry name" value="MFS"/>
</dbReference>
<dbReference type="InterPro" id="IPR001958">
    <property type="entry name" value="Tet-R_TetA/multi-R_MdtG-like"/>
</dbReference>
<evidence type="ECO:0000256" key="7">
    <source>
        <dbReference type="SAM" id="Phobius"/>
    </source>
</evidence>